<dbReference type="Gene3D" id="2.30.38.10">
    <property type="entry name" value="Luciferase, Domain 3"/>
    <property type="match status" value="1"/>
</dbReference>
<accession>A0ABW4FAH1</accession>
<dbReference type="Proteomes" id="UP001597114">
    <property type="component" value="Unassembled WGS sequence"/>
</dbReference>
<evidence type="ECO:0000313" key="4">
    <source>
        <dbReference type="Proteomes" id="UP001597114"/>
    </source>
</evidence>
<dbReference type="SUPFAM" id="SSF56801">
    <property type="entry name" value="Acetyl-CoA synthetase-like"/>
    <property type="match status" value="1"/>
</dbReference>
<dbReference type="Pfam" id="PF00501">
    <property type="entry name" value="AMP-binding"/>
    <property type="match status" value="1"/>
</dbReference>
<proteinExistence type="predicted"/>
<evidence type="ECO:0000313" key="3">
    <source>
        <dbReference type="EMBL" id="MFD1523795.1"/>
    </source>
</evidence>
<dbReference type="InterPro" id="IPR045851">
    <property type="entry name" value="AMP-bd_C_sf"/>
</dbReference>
<evidence type="ECO:0000259" key="1">
    <source>
        <dbReference type="Pfam" id="PF00501"/>
    </source>
</evidence>
<sequence length="536" mass="57069">MNAAVQTADALVRAAAERTPDSVALVDPTHGRSLTYRSLCERVDRTATGLHEIGLMPGDRVATVAGNTLDHVVAILALQRLGAVAALMNHRMDSQTVAELLVSGRISHAIVRPDEALVASAAEAIGAEDHVLTLGDGVDGLRSLDDVASDGHDDLPLHDPQPEDPSFVFYSSGTTGLPKGIVVPHRATLPRVVWLAAQGGLSFGPHNRSLGALPINHVMGFYGALLATLSLNGTYVVLERWSGSAALELVERERISSLLASPTQLYDLLAAAERSEASVRSLEIVAHTGGPISVALLDRVVAALPASVWQLYGTTELMNSLYAGPQTSRPQVMRPGLFSRVRVARLGGGPDDLAAPGEEGELLVGTDSPAAFSGYLDQPQLTREKCPGGWYRTGDAAVATEDGWYELKGRCDDMIVCGAENVHAQEVESFLEGHPSVGGAAVVGAPDERWGELPVAYVEGHGAATPLPDALDAFCRDGSLANYKRPRHYFVWDRLPRNAMNKVLRRTLRERVARDLEQEGGLRGIPSAGQPGHLNP</sequence>
<evidence type="ECO:0000259" key="2">
    <source>
        <dbReference type="Pfam" id="PF13193"/>
    </source>
</evidence>
<dbReference type="Gene3D" id="3.40.50.980">
    <property type="match status" value="2"/>
</dbReference>
<dbReference type="PROSITE" id="PS00455">
    <property type="entry name" value="AMP_BINDING"/>
    <property type="match status" value="1"/>
</dbReference>
<dbReference type="PANTHER" id="PTHR43201">
    <property type="entry name" value="ACYL-COA SYNTHETASE"/>
    <property type="match status" value="1"/>
</dbReference>
<feature type="domain" description="AMP-binding enzyme C-terminal" evidence="2">
    <location>
        <begin position="426"/>
        <end position="500"/>
    </location>
</feature>
<dbReference type="Pfam" id="PF13193">
    <property type="entry name" value="AMP-binding_C"/>
    <property type="match status" value="1"/>
</dbReference>
<dbReference type="InterPro" id="IPR000873">
    <property type="entry name" value="AMP-dep_synth/lig_dom"/>
</dbReference>
<comment type="caution">
    <text evidence="3">The sequence shown here is derived from an EMBL/GenBank/DDBJ whole genome shotgun (WGS) entry which is preliminary data.</text>
</comment>
<dbReference type="EMBL" id="JBHUCO010000070">
    <property type="protein sequence ID" value="MFD1523795.1"/>
    <property type="molecule type" value="Genomic_DNA"/>
</dbReference>
<reference evidence="4" key="1">
    <citation type="journal article" date="2019" name="Int. J. Syst. Evol. Microbiol.">
        <title>The Global Catalogue of Microorganisms (GCM) 10K type strain sequencing project: providing services to taxonomists for standard genome sequencing and annotation.</title>
        <authorList>
            <consortium name="The Broad Institute Genomics Platform"/>
            <consortium name="The Broad Institute Genome Sequencing Center for Infectious Disease"/>
            <person name="Wu L."/>
            <person name="Ma J."/>
        </authorList>
    </citation>
    <scope>NUCLEOTIDE SEQUENCE [LARGE SCALE GENOMIC DNA]</scope>
    <source>
        <strain evidence="4">CCM 7043</strain>
    </source>
</reference>
<protein>
    <submittedName>
        <fullName evidence="3">AMP-binding protein</fullName>
    </submittedName>
</protein>
<name>A0ABW4FAH1_9PSEU</name>
<feature type="domain" description="AMP-dependent synthetase/ligase" evidence="1">
    <location>
        <begin position="13"/>
        <end position="376"/>
    </location>
</feature>
<keyword evidence="4" id="KW-1185">Reference proteome</keyword>
<dbReference type="PANTHER" id="PTHR43201:SF32">
    <property type="entry name" value="2-SUCCINYLBENZOATE--COA LIGASE, CHLOROPLASTIC_PEROXISOMAL"/>
    <property type="match status" value="1"/>
</dbReference>
<dbReference type="InterPro" id="IPR025110">
    <property type="entry name" value="AMP-bd_C"/>
</dbReference>
<gene>
    <name evidence="3" type="ORF">ACFSJD_40360</name>
</gene>
<dbReference type="InterPro" id="IPR020845">
    <property type="entry name" value="AMP-binding_CS"/>
</dbReference>
<organism evidence="3 4">
    <name type="scientific">Pseudonocardia yunnanensis</name>
    <dbReference type="NCBI Taxonomy" id="58107"/>
    <lineage>
        <taxon>Bacteria</taxon>
        <taxon>Bacillati</taxon>
        <taxon>Actinomycetota</taxon>
        <taxon>Actinomycetes</taxon>
        <taxon>Pseudonocardiales</taxon>
        <taxon>Pseudonocardiaceae</taxon>
        <taxon>Pseudonocardia</taxon>
    </lineage>
</organism>
<dbReference type="Gene3D" id="3.30.300.30">
    <property type="match status" value="1"/>
</dbReference>
<dbReference type="RefSeq" id="WP_344720844.1">
    <property type="nucleotide sequence ID" value="NZ_BAAAUS010000007.1"/>
</dbReference>